<keyword evidence="1" id="KW-0732">Signal</keyword>
<comment type="caution">
    <text evidence="2">The sequence shown here is derived from an EMBL/GenBank/DDBJ whole genome shotgun (WGS) entry which is preliminary data.</text>
</comment>
<dbReference type="Proteomes" id="UP001642540">
    <property type="component" value="Unassembled WGS sequence"/>
</dbReference>
<reference evidence="2 3" key="1">
    <citation type="submission" date="2024-08" db="EMBL/GenBank/DDBJ databases">
        <authorList>
            <person name="Cucini C."/>
            <person name="Frati F."/>
        </authorList>
    </citation>
    <scope>NUCLEOTIDE SEQUENCE [LARGE SCALE GENOMIC DNA]</scope>
</reference>
<name>A0ABP1QZM4_9HEXA</name>
<evidence type="ECO:0000313" key="2">
    <source>
        <dbReference type="EMBL" id="CAL8114578.1"/>
    </source>
</evidence>
<proteinExistence type="predicted"/>
<feature type="signal peptide" evidence="1">
    <location>
        <begin position="1"/>
        <end position="26"/>
    </location>
</feature>
<keyword evidence="3" id="KW-1185">Reference proteome</keyword>
<organism evidence="2 3">
    <name type="scientific">Orchesella dallaii</name>
    <dbReference type="NCBI Taxonomy" id="48710"/>
    <lineage>
        <taxon>Eukaryota</taxon>
        <taxon>Metazoa</taxon>
        <taxon>Ecdysozoa</taxon>
        <taxon>Arthropoda</taxon>
        <taxon>Hexapoda</taxon>
        <taxon>Collembola</taxon>
        <taxon>Entomobryomorpha</taxon>
        <taxon>Entomobryoidea</taxon>
        <taxon>Orchesellidae</taxon>
        <taxon>Orchesellinae</taxon>
        <taxon>Orchesella</taxon>
    </lineage>
</organism>
<accession>A0ABP1QZM4</accession>
<sequence>MGGPLSGIGLRLVFATLFAVSGNVSAVKTGDVVRSLGNPSPLANVTTELMSISEWYCSKLLDPYEWQATESIISNAVAEDTDVDVTPLDIVTTLHECANWYRGTGGGPKQEEYPEPDIYARVFGAIYNGGRYLYRQAAEITKKISRQWETKRRDMMGMDVAKIAEEEVMFILNLLVDIEKTACDKEDFPLNKNKYKADLDMIKWALEGVNDYGLLKEISHVRVALEYCLEGDKDEYWEKEEEREERFRLESEVFPDETTTTRSMYFKQLEKEAILRRRSG</sequence>
<feature type="chain" id="PRO_5045588450" evidence="1">
    <location>
        <begin position="27"/>
        <end position="280"/>
    </location>
</feature>
<evidence type="ECO:0000313" key="3">
    <source>
        <dbReference type="Proteomes" id="UP001642540"/>
    </source>
</evidence>
<dbReference type="EMBL" id="CAXLJM020000050">
    <property type="protein sequence ID" value="CAL8114578.1"/>
    <property type="molecule type" value="Genomic_DNA"/>
</dbReference>
<gene>
    <name evidence="2" type="ORF">ODALV1_LOCUS16529</name>
</gene>
<evidence type="ECO:0000256" key="1">
    <source>
        <dbReference type="SAM" id="SignalP"/>
    </source>
</evidence>
<protein>
    <submittedName>
        <fullName evidence="2">Uncharacterized protein</fullName>
    </submittedName>
</protein>